<feature type="transmembrane region" description="Helical" evidence="6">
    <location>
        <begin position="93"/>
        <end position="110"/>
    </location>
</feature>
<gene>
    <name evidence="8" type="ORF">EMPG_13623</name>
</gene>
<dbReference type="GO" id="GO:0022857">
    <property type="term" value="F:transmembrane transporter activity"/>
    <property type="evidence" value="ECO:0007669"/>
    <property type="project" value="InterPro"/>
</dbReference>
<feature type="region of interest" description="Disordered" evidence="5">
    <location>
        <begin position="1"/>
        <end position="39"/>
    </location>
</feature>
<feature type="transmembrane region" description="Helical" evidence="6">
    <location>
        <begin position="398"/>
        <end position="420"/>
    </location>
</feature>
<dbReference type="Gene3D" id="1.20.1720.10">
    <property type="entry name" value="Multidrug resistance protein D"/>
    <property type="match status" value="1"/>
</dbReference>
<feature type="transmembrane region" description="Helical" evidence="6">
    <location>
        <begin position="207"/>
        <end position="229"/>
    </location>
</feature>
<comment type="caution">
    <text evidence="8">The sequence shown here is derived from an EMBL/GenBank/DDBJ whole genome shotgun (WGS) entry which is preliminary data.</text>
</comment>
<feature type="transmembrane region" description="Helical" evidence="6">
    <location>
        <begin position="288"/>
        <end position="310"/>
    </location>
</feature>
<dbReference type="AlphaFoldDB" id="A0A0H1BJ05"/>
<dbReference type="SUPFAM" id="SSF103473">
    <property type="entry name" value="MFS general substrate transporter"/>
    <property type="match status" value="1"/>
</dbReference>
<evidence type="ECO:0000256" key="5">
    <source>
        <dbReference type="SAM" id="MobiDB-lite"/>
    </source>
</evidence>
<keyword evidence="4 6" id="KW-0472">Membrane</keyword>
<dbReference type="Pfam" id="PF07690">
    <property type="entry name" value="MFS_1"/>
    <property type="match status" value="1"/>
</dbReference>
<evidence type="ECO:0000256" key="6">
    <source>
        <dbReference type="SAM" id="Phobius"/>
    </source>
</evidence>
<feature type="transmembrane region" description="Helical" evidence="6">
    <location>
        <begin position="257"/>
        <end position="276"/>
    </location>
</feature>
<dbReference type="Proteomes" id="UP000053573">
    <property type="component" value="Unassembled WGS sequence"/>
</dbReference>
<evidence type="ECO:0000256" key="2">
    <source>
        <dbReference type="ARBA" id="ARBA00022692"/>
    </source>
</evidence>
<feature type="transmembrane region" description="Helical" evidence="6">
    <location>
        <begin position="122"/>
        <end position="140"/>
    </location>
</feature>
<feature type="transmembrane region" description="Helical" evidence="6">
    <location>
        <begin position="537"/>
        <end position="554"/>
    </location>
</feature>
<feature type="transmembrane region" description="Helical" evidence="6">
    <location>
        <begin position="179"/>
        <end position="201"/>
    </location>
</feature>
<name>A0A0H1BJ05_9EURO</name>
<comment type="subcellular location">
    <subcellularLocation>
        <location evidence="1">Membrane</location>
        <topology evidence="1">Multi-pass membrane protein</topology>
    </subcellularLocation>
</comment>
<evidence type="ECO:0000256" key="4">
    <source>
        <dbReference type="ARBA" id="ARBA00023136"/>
    </source>
</evidence>
<dbReference type="PRINTS" id="PR01036">
    <property type="entry name" value="TCRTETB"/>
</dbReference>
<feature type="transmembrane region" description="Helical" evidence="6">
    <location>
        <begin position="371"/>
        <end position="391"/>
    </location>
</feature>
<reference evidence="9" key="1">
    <citation type="journal article" date="2015" name="PLoS Genet.">
        <title>The dynamic genome and transcriptome of the human fungal pathogen Blastomyces and close relative Emmonsia.</title>
        <authorList>
            <person name="Munoz J.F."/>
            <person name="Gauthier G.M."/>
            <person name="Desjardins C.A."/>
            <person name="Gallo J.E."/>
            <person name="Holder J."/>
            <person name="Sullivan T.D."/>
            <person name="Marty A.J."/>
            <person name="Carmen J.C."/>
            <person name="Chen Z."/>
            <person name="Ding L."/>
            <person name="Gujja S."/>
            <person name="Magrini V."/>
            <person name="Misas E."/>
            <person name="Mitreva M."/>
            <person name="Priest M."/>
            <person name="Saif S."/>
            <person name="Whiston E.A."/>
            <person name="Young S."/>
            <person name="Zeng Q."/>
            <person name="Goldman W.E."/>
            <person name="Mardis E.R."/>
            <person name="Taylor J.W."/>
            <person name="McEwen J.G."/>
            <person name="Clay O.K."/>
            <person name="Klein B.S."/>
            <person name="Cuomo C.A."/>
        </authorList>
    </citation>
    <scope>NUCLEOTIDE SEQUENCE [LARGE SCALE GENOMIC DNA]</scope>
    <source>
        <strain evidence="9">UAMH 139</strain>
    </source>
</reference>
<keyword evidence="3 6" id="KW-1133">Transmembrane helix</keyword>
<keyword evidence="2 6" id="KW-0812">Transmembrane</keyword>
<dbReference type="Gene3D" id="1.20.1250.20">
    <property type="entry name" value="MFS general substrate transporter like domains"/>
    <property type="match status" value="1"/>
</dbReference>
<dbReference type="OrthoDB" id="440553at2759"/>
<evidence type="ECO:0000256" key="1">
    <source>
        <dbReference type="ARBA" id="ARBA00004141"/>
    </source>
</evidence>
<feature type="transmembrane region" description="Helical" evidence="6">
    <location>
        <begin position="331"/>
        <end position="351"/>
    </location>
</feature>
<feature type="domain" description="Major facilitator superfamily (MFS) profile" evidence="7">
    <location>
        <begin position="56"/>
        <end position="558"/>
    </location>
</feature>
<sequence length="572" mass="61479">MAAVESARRHSGPGDTGHEMSQAKGESGLDNEESSVGPTAENEVPRYIHGWRMYLLTAGIWLSLFLSTLETTIVSTSLVSITNALDGFEKRDWIVTSYLLTYTGFLVVYAKLGDVFGRKTMFLLALALFTLFSILCGATNDIVQLIIFRAFQGMGASGIYSMIMVIAPTLVPQEKFGKYIAIIASVFAIASILGPILGGVISTNSAWRWIFLLNAPTGCVCIGIVAFCLPSSISSQPDVKFADHLRAKVSKSALKRVDVVGVVLLLASSILFVFALEEAGTRYSWSDAVIITTFTLGGIAGILFVFWELFLEKSTSLQEPVFPLRLLKNRVLAAMMATAFFTGFPFVPIVVNIPQRAQAVSGLSPVKAGLALLPLLLISPLATAASGILTSNFKIPPFYLILLGSVLQLIGVGLTCALPTKSFDVSPQQYGYEALMGLGFGLSLTTILTLAPLVIKEPDLGVTMGALTQVRVLGGTISLAICSTILNNDLRPKLASVISPSQLRAILDSLSSIDNLAPAQQTAVRLAFGEGYNKQNIFLTAFSGVSLLTSLFIWEKKLRRVGREQQVANSQE</sequence>
<dbReference type="InterPro" id="IPR011701">
    <property type="entry name" value="MFS"/>
</dbReference>
<accession>A0A0H1BJ05</accession>
<proteinExistence type="predicted"/>
<feature type="transmembrane region" description="Helical" evidence="6">
    <location>
        <begin position="146"/>
        <end position="167"/>
    </location>
</feature>
<organism evidence="8 9">
    <name type="scientific">Blastomyces silverae</name>
    <dbReference type="NCBI Taxonomy" id="2060906"/>
    <lineage>
        <taxon>Eukaryota</taxon>
        <taxon>Fungi</taxon>
        <taxon>Dikarya</taxon>
        <taxon>Ascomycota</taxon>
        <taxon>Pezizomycotina</taxon>
        <taxon>Eurotiomycetes</taxon>
        <taxon>Eurotiomycetidae</taxon>
        <taxon>Onygenales</taxon>
        <taxon>Ajellomycetaceae</taxon>
        <taxon>Blastomyces</taxon>
    </lineage>
</organism>
<protein>
    <recommendedName>
        <fullName evidence="7">Major facilitator superfamily (MFS) profile domain-containing protein</fullName>
    </recommendedName>
</protein>
<dbReference type="InterPro" id="IPR036259">
    <property type="entry name" value="MFS_trans_sf"/>
</dbReference>
<evidence type="ECO:0000313" key="8">
    <source>
        <dbReference type="EMBL" id="KLJ11103.1"/>
    </source>
</evidence>
<feature type="transmembrane region" description="Helical" evidence="6">
    <location>
        <begin position="432"/>
        <end position="455"/>
    </location>
</feature>
<dbReference type="InterPro" id="IPR020846">
    <property type="entry name" value="MFS_dom"/>
</dbReference>
<evidence type="ECO:0000313" key="9">
    <source>
        <dbReference type="Proteomes" id="UP000053573"/>
    </source>
</evidence>
<dbReference type="PANTHER" id="PTHR23501:SF43">
    <property type="entry name" value="MULTIDRUG TRANSPORTER, PUTATIVE (AFU_ORTHOLOGUE AFUA_6G03040)-RELATED"/>
    <property type="match status" value="1"/>
</dbReference>
<dbReference type="PANTHER" id="PTHR23501">
    <property type="entry name" value="MAJOR FACILITATOR SUPERFAMILY"/>
    <property type="match status" value="1"/>
</dbReference>
<evidence type="ECO:0000256" key="3">
    <source>
        <dbReference type="ARBA" id="ARBA00022989"/>
    </source>
</evidence>
<dbReference type="EMBL" id="LDEV01001752">
    <property type="protein sequence ID" value="KLJ11103.1"/>
    <property type="molecule type" value="Genomic_DNA"/>
</dbReference>
<evidence type="ECO:0000259" key="7">
    <source>
        <dbReference type="PROSITE" id="PS50850"/>
    </source>
</evidence>
<dbReference type="GO" id="GO:0005886">
    <property type="term" value="C:plasma membrane"/>
    <property type="evidence" value="ECO:0007669"/>
    <property type="project" value="TreeGrafter"/>
</dbReference>
<dbReference type="STRING" id="2060906.A0A0H1BJ05"/>
<keyword evidence="9" id="KW-1185">Reference proteome</keyword>
<dbReference type="PROSITE" id="PS50850">
    <property type="entry name" value="MFS"/>
    <property type="match status" value="1"/>
</dbReference>
<feature type="transmembrane region" description="Helical" evidence="6">
    <location>
        <begin position="54"/>
        <end position="81"/>
    </location>
</feature>